<evidence type="ECO:0000313" key="2">
    <source>
        <dbReference type="EMBL" id="GGM32104.1"/>
    </source>
</evidence>
<evidence type="ECO:0000313" key="3">
    <source>
        <dbReference type="Proteomes" id="UP000600547"/>
    </source>
</evidence>
<feature type="signal peptide" evidence="1">
    <location>
        <begin position="1"/>
        <end position="21"/>
    </location>
</feature>
<feature type="chain" id="PRO_5034076102" evidence="1">
    <location>
        <begin position="22"/>
        <end position="59"/>
    </location>
</feature>
<comment type="caution">
    <text evidence="2">The sequence shown here is derived from an EMBL/GenBank/DDBJ whole genome shotgun (WGS) entry which is preliminary data.</text>
</comment>
<name>A0A8H9L4C3_9DEIO</name>
<evidence type="ECO:0000256" key="1">
    <source>
        <dbReference type="SAM" id="SignalP"/>
    </source>
</evidence>
<dbReference type="RefSeq" id="WP_162621310.1">
    <property type="nucleotide sequence ID" value="NZ_BMQG01000001.1"/>
</dbReference>
<keyword evidence="3" id="KW-1185">Reference proteome</keyword>
<reference evidence="3" key="1">
    <citation type="journal article" date="2019" name="Int. J. Syst. Evol. Microbiol.">
        <title>The Global Catalogue of Microorganisms (GCM) 10K type strain sequencing project: providing services to taxonomists for standard genome sequencing and annotation.</title>
        <authorList>
            <consortium name="The Broad Institute Genomics Platform"/>
            <consortium name="The Broad Institute Genome Sequencing Center for Infectious Disease"/>
            <person name="Wu L."/>
            <person name="Ma J."/>
        </authorList>
    </citation>
    <scope>NUCLEOTIDE SEQUENCE [LARGE SCALE GENOMIC DNA]</scope>
    <source>
        <strain evidence="3">JCM 31047</strain>
    </source>
</reference>
<dbReference type="Proteomes" id="UP000600547">
    <property type="component" value="Unassembled WGS sequence"/>
</dbReference>
<dbReference type="EMBL" id="BMQG01000001">
    <property type="protein sequence ID" value="GGM32104.1"/>
    <property type="molecule type" value="Genomic_DNA"/>
</dbReference>
<dbReference type="AlphaFoldDB" id="A0A8H9L4C3"/>
<keyword evidence="1" id="KW-0732">Signal</keyword>
<accession>A0A8H9L4C3</accession>
<organism evidence="2 3">
    <name type="scientific">Deinococcus arenae</name>
    <dbReference type="NCBI Taxonomy" id="1452751"/>
    <lineage>
        <taxon>Bacteria</taxon>
        <taxon>Thermotogati</taxon>
        <taxon>Deinococcota</taxon>
        <taxon>Deinococci</taxon>
        <taxon>Deinococcales</taxon>
        <taxon>Deinococcaceae</taxon>
        <taxon>Deinococcus</taxon>
    </lineage>
</organism>
<gene>
    <name evidence="2" type="ORF">GCM10008956_05370</name>
</gene>
<protein>
    <submittedName>
        <fullName evidence="2">Uncharacterized protein</fullName>
    </submittedName>
</protein>
<proteinExistence type="predicted"/>
<sequence>MKKVLHALLLLSVTVIPTTSAITTQGNACYDDGMGGTYCPPSCGWFYVDGVKKWMCSRV</sequence>